<evidence type="ECO:0000313" key="1">
    <source>
        <dbReference type="EMBL" id="MEJ6400300.1"/>
    </source>
</evidence>
<accession>A0ABU8SL49</accession>
<dbReference type="Proteomes" id="UP001370590">
    <property type="component" value="Unassembled WGS sequence"/>
</dbReference>
<comment type="caution">
    <text evidence="1">The sequence shown here is derived from an EMBL/GenBank/DDBJ whole genome shotgun (WGS) entry which is preliminary data.</text>
</comment>
<keyword evidence="2" id="KW-1185">Reference proteome</keyword>
<evidence type="ECO:0000313" key="2">
    <source>
        <dbReference type="Proteomes" id="UP001370590"/>
    </source>
</evidence>
<organism evidence="1 2">
    <name type="scientific">Nicoliella lavandulae</name>
    <dbReference type="NCBI Taxonomy" id="3082954"/>
    <lineage>
        <taxon>Bacteria</taxon>
        <taxon>Bacillati</taxon>
        <taxon>Bacillota</taxon>
        <taxon>Bacilli</taxon>
        <taxon>Lactobacillales</taxon>
        <taxon>Lactobacillaceae</taxon>
        <taxon>Nicoliella</taxon>
    </lineage>
</organism>
<gene>
    <name evidence="1" type="ORF">R4146_03825</name>
</gene>
<name>A0ABU8SL49_9LACO</name>
<reference evidence="1 2" key="1">
    <citation type="submission" date="2023-10" db="EMBL/GenBank/DDBJ databases">
        <title>Nicoliella lavandulae sp. nov. isolated from Lavandula angustifolia flowers.</title>
        <authorList>
            <person name="Alcantara C."/>
            <person name="Zuniga M."/>
            <person name="Landete J.M."/>
            <person name="Monedero V."/>
        </authorList>
    </citation>
    <scope>NUCLEOTIDE SEQUENCE [LARGE SCALE GENOMIC DNA]</scope>
    <source>
        <strain evidence="1 2">Es01</strain>
    </source>
</reference>
<dbReference type="RefSeq" id="WP_339960113.1">
    <property type="nucleotide sequence ID" value="NZ_JAWMWH010000001.1"/>
</dbReference>
<dbReference type="EMBL" id="JAWMWH010000001">
    <property type="protein sequence ID" value="MEJ6400300.1"/>
    <property type="molecule type" value="Genomic_DNA"/>
</dbReference>
<protein>
    <submittedName>
        <fullName evidence="1">Uncharacterized protein</fullName>
    </submittedName>
</protein>
<sequence>MDAQVLDLFKDYYAKNIQLMSNFQDNDELESLNDSMDQLNAKFIDDYFVLTGDRIDADNIADLIAEKLTGNADIEDDDESDNQSSK</sequence>
<proteinExistence type="predicted"/>